<dbReference type="Pfam" id="PF00293">
    <property type="entry name" value="NUDIX"/>
    <property type="match status" value="1"/>
</dbReference>
<organism evidence="2 3">
    <name type="scientific">Gracilibacillus xinjiangensis</name>
    <dbReference type="NCBI Taxonomy" id="1193282"/>
    <lineage>
        <taxon>Bacteria</taxon>
        <taxon>Bacillati</taxon>
        <taxon>Bacillota</taxon>
        <taxon>Bacilli</taxon>
        <taxon>Bacillales</taxon>
        <taxon>Bacillaceae</taxon>
        <taxon>Gracilibacillus</taxon>
    </lineage>
</organism>
<sequence>METEQLKIFDNKGNEIGAATRSDVHRLGYWHEVFHCWFVGKEEDTNYIYLQLRSANKKDYPNLYDITAAGHLLADETVEDGVREIDEELGISVSFQELTPLGVIHYCTTKENFIDKEIANVYLLKTNKKMEDFTLQKEEVAGIVKVKFTDFEALWIGEKDKIDISGFAINDIGEKKFVEDRAGRDKFVPHQADFYQTVIGKIKVHL</sequence>
<dbReference type="InterPro" id="IPR015797">
    <property type="entry name" value="NUDIX_hydrolase-like_dom_sf"/>
</dbReference>
<evidence type="ECO:0000313" key="2">
    <source>
        <dbReference type="EMBL" id="MFC4403743.1"/>
    </source>
</evidence>
<proteinExistence type="predicted"/>
<dbReference type="PANTHER" id="PTHR10885">
    <property type="entry name" value="ISOPENTENYL-DIPHOSPHATE DELTA-ISOMERASE"/>
    <property type="match status" value="1"/>
</dbReference>
<feature type="domain" description="Nudix hydrolase" evidence="1">
    <location>
        <begin position="29"/>
        <end position="168"/>
    </location>
</feature>
<dbReference type="SUPFAM" id="SSF55811">
    <property type="entry name" value="Nudix"/>
    <property type="match status" value="1"/>
</dbReference>
<dbReference type="InterPro" id="IPR000086">
    <property type="entry name" value="NUDIX_hydrolase_dom"/>
</dbReference>
<reference evidence="3" key="1">
    <citation type="journal article" date="2019" name="Int. J. Syst. Evol. Microbiol.">
        <title>The Global Catalogue of Microorganisms (GCM) 10K type strain sequencing project: providing services to taxonomists for standard genome sequencing and annotation.</title>
        <authorList>
            <consortium name="The Broad Institute Genomics Platform"/>
            <consortium name="The Broad Institute Genome Sequencing Center for Infectious Disease"/>
            <person name="Wu L."/>
            <person name="Ma J."/>
        </authorList>
    </citation>
    <scope>NUCLEOTIDE SEQUENCE [LARGE SCALE GENOMIC DNA]</scope>
    <source>
        <strain evidence="3">CCUG 37865</strain>
    </source>
</reference>
<dbReference type="Proteomes" id="UP001595882">
    <property type="component" value="Unassembled WGS sequence"/>
</dbReference>
<dbReference type="EMBL" id="JBHSDT010000008">
    <property type="protein sequence ID" value="MFC4403743.1"/>
    <property type="molecule type" value="Genomic_DNA"/>
</dbReference>
<gene>
    <name evidence="2" type="ORF">ACFOY7_11745</name>
</gene>
<name>A0ABV8WXA5_9BACI</name>
<keyword evidence="3" id="KW-1185">Reference proteome</keyword>
<protein>
    <submittedName>
        <fullName evidence="2">NUDIX domain-containing protein</fullName>
    </submittedName>
</protein>
<dbReference type="Gene3D" id="3.90.79.10">
    <property type="entry name" value="Nucleoside Triphosphate Pyrophosphohydrolase"/>
    <property type="match status" value="1"/>
</dbReference>
<evidence type="ECO:0000259" key="1">
    <source>
        <dbReference type="PROSITE" id="PS51462"/>
    </source>
</evidence>
<dbReference type="RefSeq" id="WP_390252281.1">
    <property type="nucleotide sequence ID" value="NZ_JBHSDT010000008.1"/>
</dbReference>
<accession>A0ABV8WXA5</accession>
<dbReference type="PROSITE" id="PS51462">
    <property type="entry name" value="NUDIX"/>
    <property type="match status" value="1"/>
</dbReference>
<comment type="caution">
    <text evidence="2">The sequence shown here is derived from an EMBL/GenBank/DDBJ whole genome shotgun (WGS) entry which is preliminary data.</text>
</comment>
<dbReference type="PANTHER" id="PTHR10885:SF0">
    <property type="entry name" value="ISOPENTENYL-DIPHOSPHATE DELTA-ISOMERASE"/>
    <property type="match status" value="1"/>
</dbReference>
<dbReference type="CDD" id="cd04692">
    <property type="entry name" value="NUDIX_Hydrolase"/>
    <property type="match status" value="1"/>
</dbReference>
<evidence type="ECO:0000313" key="3">
    <source>
        <dbReference type="Proteomes" id="UP001595882"/>
    </source>
</evidence>